<reference evidence="1" key="1">
    <citation type="submission" date="2023-10" db="EMBL/GenBank/DDBJ databases">
        <authorList>
            <person name="Rodriguez Cubillos JULIANA M."/>
            <person name="De Vega J."/>
        </authorList>
    </citation>
    <scope>NUCLEOTIDE SEQUENCE</scope>
</reference>
<organism evidence="1 2">
    <name type="scientific">Trifolium pratense</name>
    <name type="common">Red clover</name>
    <dbReference type="NCBI Taxonomy" id="57577"/>
    <lineage>
        <taxon>Eukaryota</taxon>
        <taxon>Viridiplantae</taxon>
        <taxon>Streptophyta</taxon>
        <taxon>Embryophyta</taxon>
        <taxon>Tracheophyta</taxon>
        <taxon>Spermatophyta</taxon>
        <taxon>Magnoliopsida</taxon>
        <taxon>eudicotyledons</taxon>
        <taxon>Gunneridae</taxon>
        <taxon>Pentapetalae</taxon>
        <taxon>rosids</taxon>
        <taxon>fabids</taxon>
        <taxon>Fabales</taxon>
        <taxon>Fabaceae</taxon>
        <taxon>Papilionoideae</taxon>
        <taxon>50 kb inversion clade</taxon>
        <taxon>NPAAA clade</taxon>
        <taxon>Hologalegina</taxon>
        <taxon>IRL clade</taxon>
        <taxon>Trifolieae</taxon>
        <taxon>Trifolium</taxon>
    </lineage>
</organism>
<accession>A0ACB0M956</accession>
<sequence length="356" mass="39887">MSFRIKVGIQEFLHEVLLKFEKVANYREKGKELDNNIEEEGAEGQDLRLSMPMMFPGFHREGEMSAMVSALTHVICGDQNNDDFSVLNQNMNHSAFDQGDGIDINPFVSATTSSTSLSYGDHSSALKRRREDGGFFHNSSSAFPPNKHQECSSNWTNTITTERSQISEPIYEYKIDNNNVKNEDQPKRKYRGVRQRPWGKWAAEIRDPFKATRVWLGTFETAEDAAKAYDQAALRFRGNKAKLNFPENVRLKQQSLVNPIQSSIDPRVQGESLQGSNSSKKFYGQNFPVRLYDQITMSSPNEMASLQTSMSPSASYSSSTTTIASSFSSPQTTSIPPVYTTDFPAWSSGFNSSPSG</sequence>
<dbReference type="EMBL" id="CASHSV030000823">
    <property type="protein sequence ID" value="CAJ2676914.1"/>
    <property type="molecule type" value="Genomic_DNA"/>
</dbReference>
<comment type="caution">
    <text evidence="1">The sequence shown here is derived from an EMBL/GenBank/DDBJ whole genome shotgun (WGS) entry which is preliminary data.</text>
</comment>
<dbReference type="Proteomes" id="UP001177021">
    <property type="component" value="Unassembled WGS sequence"/>
</dbReference>
<proteinExistence type="predicted"/>
<evidence type="ECO:0000313" key="1">
    <source>
        <dbReference type="EMBL" id="CAJ2676914.1"/>
    </source>
</evidence>
<gene>
    <name evidence="1" type="ORF">MILVUS5_LOCUS39536</name>
</gene>
<name>A0ACB0M956_TRIPR</name>
<keyword evidence="2" id="KW-1185">Reference proteome</keyword>
<evidence type="ECO:0000313" key="2">
    <source>
        <dbReference type="Proteomes" id="UP001177021"/>
    </source>
</evidence>
<protein>
    <submittedName>
        <fullName evidence="1">Uncharacterized protein</fullName>
    </submittedName>
</protein>